<name>A0A8S5VDH9_9CAUD</name>
<evidence type="ECO:0000313" key="1">
    <source>
        <dbReference type="EMBL" id="DAG04734.1"/>
    </source>
</evidence>
<reference evidence="1" key="1">
    <citation type="journal article" date="2021" name="Proc. Natl. Acad. Sci. U.S.A.">
        <title>A Catalog of Tens of Thousands of Viruses from Human Metagenomes Reveals Hidden Associations with Chronic Diseases.</title>
        <authorList>
            <person name="Tisza M.J."/>
            <person name="Buck C.B."/>
        </authorList>
    </citation>
    <scope>NUCLEOTIDE SEQUENCE</scope>
    <source>
        <strain evidence="1">CtGa111</strain>
    </source>
</reference>
<sequence length="170" mass="19525">MREFEGFIFPNGRIVAIPEEEYMAAIEAGKEILVFCGGWAGGYARAFGANKEQDLYEPNKTCYMVYSYDVMDKIFTPEDMKRFAKVIVTDGIRVYMKTGESASDYYSGTFCDCGTKDRLEEHYPDTCSNDIEQYDFSDCQTVDFDMTVRMLGADDKDYEGMVKMLKEILR</sequence>
<protein>
    <submittedName>
        <fullName evidence="1">Uncharacterized protein</fullName>
    </submittedName>
</protein>
<organism evidence="1">
    <name type="scientific">Siphoviridae sp. ctGa111</name>
    <dbReference type="NCBI Taxonomy" id="2825413"/>
    <lineage>
        <taxon>Viruses</taxon>
        <taxon>Duplodnaviria</taxon>
        <taxon>Heunggongvirae</taxon>
        <taxon>Uroviricota</taxon>
        <taxon>Caudoviricetes</taxon>
    </lineage>
</organism>
<dbReference type="EMBL" id="BK016245">
    <property type="protein sequence ID" value="DAG04734.1"/>
    <property type="molecule type" value="Genomic_DNA"/>
</dbReference>
<proteinExistence type="predicted"/>
<accession>A0A8S5VDH9</accession>